<evidence type="ECO:0000313" key="1">
    <source>
        <dbReference type="EMBL" id="CAI9708697.1"/>
    </source>
</evidence>
<gene>
    <name evidence="1" type="ORF">MRATA1EN3_LOCUS19910</name>
</gene>
<organism evidence="1 2">
    <name type="scientific">Rangifer tarandus platyrhynchus</name>
    <name type="common">Svalbard reindeer</name>
    <dbReference type="NCBI Taxonomy" id="3082113"/>
    <lineage>
        <taxon>Eukaryota</taxon>
        <taxon>Metazoa</taxon>
        <taxon>Chordata</taxon>
        <taxon>Craniata</taxon>
        <taxon>Vertebrata</taxon>
        <taxon>Euteleostomi</taxon>
        <taxon>Mammalia</taxon>
        <taxon>Eutheria</taxon>
        <taxon>Laurasiatheria</taxon>
        <taxon>Artiodactyla</taxon>
        <taxon>Ruminantia</taxon>
        <taxon>Pecora</taxon>
        <taxon>Cervidae</taxon>
        <taxon>Odocoileinae</taxon>
        <taxon>Rangifer</taxon>
    </lineage>
</organism>
<evidence type="ECO:0000313" key="2">
    <source>
        <dbReference type="Proteomes" id="UP001162501"/>
    </source>
</evidence>
<name>A0ACB0F799_RANTA</name>
<accession>A0ACB0F799</accession>
<sequence>MGRVAPRGQGSPQGAQRGPLAGSVPEEAGERRAAWDSAGWTAPASQHCRPHLSRLATLEASSQVELRAPPRPPGNRQSSCKARLSRQDEEATRQGGRVLCSQAVLSASEGTRSPLTLPRVLHEALHEVAGTWGSHRGSGWGGVPPRVGAWPSVGAAEGSEAKAAVGGSCLPAPPSGGAHGQAGAQSLARRWVGGRAGWGGGRRALERGPTPAPSQLASVFALRTPPQTRPRTQARVHQAPDPERNHSKSVALCWGPSPSWASNPSPQPGPSSPLLSGRCPLPATSGSAPAPPPQGSIAVDTRGLCSLEAR</sequence>
<dbReference type="EMBL" id="OX596117">
    <property type="protein sequence ID" value="CAI9708697.1"/>
    <property type="molecule type" value="Genomic_DNA"/>
</dbReference>
<reference evidence="1" key="1">
    <citation type="submission" date="2023-05" db="EMBL/GenBank/DDBJ databases">
        <authorList>
            <consortium name="ELIXIR-Norway"/>
        </authorList>
    </citation>
    <scope>NUCLEOTIDE SEQUENCE</scope>
</reference>
<proteinExistence type="predicted"/>
<protein>
    <submittedName>
        <fullName evidence="1">Uncharacterized protein</fullName>
    </submittedName>
</protein>
<dbReference type="Proteomes" id="UP001162501">
    <property type="component" value="Chromosome 33"/>
</dbReference>